<organism evidence="2 3">
    <name type="scientific">Chara braunii</name>
    <name type="common">Braun's stonewort</name>
    <dbReference type="NCBI Taxonomy" id="69332"/>
    <lineage>
        <taxon>Eukaryota</taxon>
        <taxon>Viridiplantae</taxon>
        <taxon>Streptophyta</taxon>
        <taxon>Charophyceae</taxon>
        <taxon>Charales</taxon>
        <taxon>Characeae</taxon>
        <taxon>Chara</taxon>
    </lineage>
</organism>
<dbReference type="GO" id="GO:0003676">
    <property type="term" value="F:nucleic acid binding"/>
    <property type="evidence" value="ECO:0007669"/>
    <property type="project" value="InterPro"/>
</dbReference>
<comment type="caution">
    <text evidence="2">The sequence shown here is derived from an EMBL/GenBank/DDBJ whole genome shotgun (WGS) entry which is preliminary data.</text>
</comment>
<name>A0A388LMV3_CHABU</name>
<reference evidence="2 3" key="1">
    <citation type="journal article" date="2018" name="Cell">
        <title>The Chara Genome: Secondary Complexity and Implications for Plant Terrestrialization.</title>
        <authorList>
            <person name="Nishiyama T."/>
            <person name="Sakayama H."/>
            <person name="Vries J.D."/>
            <person name="Buschmann H."/>
            <person name="Saint-Marcoux D."/>
            <person name="Ullrich K.K."/>
            <person name="Haas F.B."/>
            <person name="Vanderstraeten L."/>
            <person name="Becker D."/>
            <person name="Lang D."/>
            <person name="Vosolsobe S."/>
            <person name="Rombauts S."/>
            <person name="Wilhelmsson P.K.I."/>
            <person name="Janitza P."/>
            <person name="Kern R."/>
            <person name="Heyl A."/>
            <person name="Rumpler F."/>
            <person name="Villalobos L.I.A.C."/>
            <person name="Clay J.M."/>
            <person name="Skokan R."/>
            <person name="Toyoda A."/>
            <person name="Suzuki Y."/>
            <person name="Kagoshima H."/>
            <person name="Schijlen E."/>
            <person name="Tajeshwar N."/>
            <person name="Catarino B."/>
            <person name="Hetherington A.J."/>
            <person name="Saltykova A."/>
            <person name="Bonnot C."/>
            <person name="Breuninger H."/>
            <person name="Symeonidi A."/>
            <person name="Radhakrishnan G.V."/>
            <person name="Van Nieuwerburgh F."/>
            <person name="Deforce D."/>
            <person name="Chang C."/>
            <person name="Karol K.G."/>
            <person name="Hedrich R."/>
            <person name="Ulvskov P."/>
            <person name="Glockner G."/>
            <person name="Delwiche C.F."/>
            <person name="Petrasek J."/>
            <person name="Van de Peer Y."/>
            <person name="Friml J."/>
            <person name="Beilby M."/>
            <person name="Dolan L."/>
            <person name="Kohara Y."/>
            <person name="Sugano S."/>
            <person name="Fujiyama A."/>
            <person name="Delaux P.-M."/>
            <person name="Quint M."/>
            <person name="TheiBen G."/>
            <person name="Hagemann M."/>
            <person name="Harholt J."/>
            <person name="Dunand C."/>
            <person name="Zachgo S."/>
            <person name="Langdale J."/>
            <person name="Maumus F."/>
            <person name="Straeten D.V.D."/>
            <person name="Gould S.B."/>
            <person name="Rensing S.A."/>
        </authorList>
    </citation>
    <scope>NUCLEOTIDE SEQUENCE [LARGE SCALE GENOMIC DNA]</scope>
    <source>
        <strain evidence="2 3">S276</strain>
    </source>
</reference>
<accession>A0A388LMV3</accession>
<sequence length="430" mass="47555">MEAAGIVPMPPVDPQTSEQRIDELWARYESQRDAAHHRLQETGHADERVGELRDMGDLGFSATRMAVERVDRRIREVAVTSFDWFSLLSDELAAGKLEVEHLTTQLAMERARTQAKEVEWERRFGETAAIMDRLSAAWVASQIRRAGADGQDRGTQVSPSLGATAKSPRQKRPMEEVSLDSAKEEATRGVEEWTIGAGASIEEAIQPRVSPSYEAGAEGLIQGPSYLSEEESGAQELLMAMSTEKRGSRLHELVTAMGIGTPQERQQQEVVSGPATVVVPQLSGSCGDERMVVVGRPCERRPQGLDTPEYGSESIVARGSEDAEAVEPGSQGYMGVPLCHEVTTEAKGTPTSSYRGRKKKTARWFDASCFWCKKEAHRALDCPELLEDKAKGHVAEVDDKFYDRQGRIVERAPDGGRAQLYRQNQEELRE</sequence>
<evidence type="ECO:0000256" key="1">
    <source>
        <dbReference type="SAM" id="MobiDB-lite"/>
    </source>
</evidence>
<evidence type="ECO:0000313" key="2">
    <source>
        <dbReference type="EMBL" id="GBG83565.1"/>
    </source>
</evidence>
<dbReference type="Proteomes" id="UP000265515">
    <property type="component" value="Unassembled WGS sequence"/>
</dbReference>
<protein>
    <recommendedName>
        <fullName evidence="4">CCHC-type domain-containing protein</fullName>
    </recommendedName>
</protein>
<keyword evidence="3" id="KW-1185">Reference proteome</keyword>
<evidence type="ECO:0008006" key="4">
    <source>
        <dbReference type="Google" id="ProtNLM"/>
    </source>
</evidence>
<dbReference type="SUPFAM" id="SSF57756">
    <property type="entry name" value="Retrovirus zinc finger-like domains"/>
    <property type="match status" value="1"/>
</dbReference>
<evidence type="ECO:0000313" key="3">
    <source>
        <dbReference type="Proteomes" id="UP000265515"/>
    </source>
</evidence>
<feature type="region of interest" description="Disordered" evidence="1">
    <location>
        <begin position="147"/>
        <end position="189"/>
    </location>
</feature>
<dbReference type="GO" id="GO:0008270">
    <property type="term" value="F:zinc ion binding"/>
    <property type="evidence" value="ECO:0007669"/>
    <property type="project" value="InterPro"/>
</dbReference>
<dbReference type="Gramene" id="GBG83565">
    <property type="protein sequence ID" value="GBG83565"/>
    <property type="gene ID" value="CBR_g37283"/>
</dbReference>
<dbReference type="InterPro" id="IPR036875">
    <property type="entry name" value="Znf_CCHC_sf"/>
</dbReference>
<dbReference type="EMBL" id="BFEA01000443">
    <property type="protein sequence ID" value="GBG83565.1"/>
    <property type="molecule type" value="Genomic_DNA"/>
</dbReference>
<gene>
    <name evidence="2" type="ORF">CBR_g37283</name>
</gene>
<proteinExistence type="predicted"/>
<dbReference type="AlphaFoldDB" id="A0A388LMV3"/>